<reference evidence="1" key="2">
    <citation type="journal article" date="2020" name="Nat. Commun.">
        <title>Large-scale genome sequencing of mycorrhizal fungi provides insights into the early evolution of symbiotic traits.</title>
        <authorList>
            <person name="Miyauchi S."/>
            <person name="Kiss E."/>
            <person name="Kuo A."/>
            <person name="Drula E."/>
            <person name="Kohler A."/>
            <person name="Sanchez-Garcia M."/>
            <person name="Morin E."/>
            <person name="Andreopoulos B."/>
            <person name="Barry K.W."/>
            <person name="Bonito G."/>
            <person name="Buee M."/>
            <person name="Carver A."/>
            <person name="Chen C."/>
            <person name="Cichocki N."/>
            <person name="Clum A."/>
            <person name="Culley D."/>
            <person name="Crous P.W."/>
            <person name="Fauchery L."/>
            <person name="Girlanda M."/>
            <person name="Hayes R.D."/>
            <person name="Keri Z."/>
            <person name="LaButti K."/>
            <person name="Lipzen A."/>
            <person name="Lombard V."/>
            <person name="Magnuson J."/>
            <person name="Maillard F."/>
            <person name="Murat C."/>
            <person name="Nolan M."/>
            <person name="Ohm R.A."/>
            <person name="Pangilinan J."/>
            <person name="Pereira M.F."/>
            <person name="Perotto S."/>
            <person name="Peter M."/>
            <person name="Pfister S."/>
            <person name="Riley R."/>
            <person name="Sitrit Y."/>
            <person name="Stielow J.B."/>
            <person name="Szollosi G."/>
            <person name="Zifcakova L."/>
            <person name="Stursova M."/>
            <person name="Spatafora J.W."/>
            <person name="Tedersoo L."/>
            <person name="Vaario L.M."/>
            <person name="Yamada A."/>
            <person name="Yan M."/>
            <person name="Wang P."/>
            <person name="Xu J."/>
            <person name="Bruns T."/>
            <person name="Baldrian P."/>
            <person name="Vilgalys R."/>
            <person name="Dunand C."/>
            <person name="Henrissat B."/>
            <person name="Grigoriev I.V."/>
            <person name="Hibbett D."/>
            <person name="Nagy L.G."/>
            <person name="Martin F.M."/>
        </authorList>
    </citation>
    <scope>NUCLEOTIDE SEQUENCE</scope>
    <source>
        <strain evidence="1">P2</strain>
    </source>
</reference>
<comment type="caution">
    <text evidence="1">The sequence shown here is derived from an EMBL/GenBank/DDBJ whole genome shotgun (WGS) entry which is preliminary data.</text>
</comment>
<name>A0ACB6ZUV6_THEGA</name>
<sequence>MSYHIQDLRLVLPSLDFDLRVNKHCAKISAPFREWLQELLCGDVALAEELFDHKFDLLCSLCFPTIDPPQLLRVSKLCTLTFLASDGHIQAETSPSQWLAGGSTPHPNLLNPEHLLEVARPIRTRRAQELQYSPSAASGTNILLRFTGNILSSFYSSQETDTQSSHLGVLEFSAILQNVYDRTFSEELIDVALLATLWRCTTNIIVWSQDLASYTSRHLQECDQCTVCYSIKGRGFILQAAVNDTRRSIQSEVGKFVHNYKSLTAHTCDNEDAVTVANAMRDCIAGFIHWIYESERYFGKRYEEVSKFGWVFTGISGTSTGGNEMDIS</sequence>
<evidence type="ECO:0000313" key="1">
    <source>
        <dbReference type="EMBL" id="KAF9653590.1"/>
    </source>
</evidence>
<organism evidence="1 2">
    <name type="scientific">Thelephora ganbajun</name>
    <name type="common">Ganba fungus</name>
    <dbReference type="NCBI Taxonomy" id="370292"/>
    <lineage>
        <taxon>Eukaryota</taxon>
        <taxon>Fungi</taxon>
        <taxon>Dikarya</taxon>
        <taxon>Basidiomycota</taxon>
        <taxon>Agaricomycotina</taxon>
        <taxon>Agaricomycetes</taxon>
        <taxon>Thelephorales</taxon>
        <taxon>Thelephoraceae</taxon>
        <taxon>Thelephora</taxon>
    </lineage>
</organism>
<accession>A0ACB6ZUV6</accession>
<dbReference type="EMBL" id="MU117963">
    <property type="protein sequence ID" value="KAF9653590.1"/>
    <property type="molecule type" value="Genomic_DNA"/>
</dbReference>
<protein>
    <submittedName>
        <fullName evidence="1">Uncharacterized protein</fullName>
    </submittedName>
</protein>
<reference evidence="1" key="1">
    <citation type="submission" date="2019-10" db="EMBL/GenBank/DDBJ databases">
        <authorList>
            <consortium name="DOE Joint Genome Institute"/>
            <person name="Kuo A."/>
            <person name="Miyauchi S."/>
            <person name="Kiss E."/>
            <person name="Drula E."/>
            <person name="Kohler A."/>
            <person name="Sanchez-Garcia M."/>
            <person name="Andreopoulos B."/>
            <person name="Barry K.W."/>
            <person name="Bonito G."/>
            <person name="Buee M."/>
            <person name="Carver A."/>
            <person name="Chen C."/>
            <person name="Cichocki N."/>
            <person name="Clum A."/>
            <person name="Culley D."/>
            <person name="Crous P.W."/>
            <person name="Fauchery L."/>
            <person name="Girlanda M."/>
            <person name="Hayes R."/>
            <person name="Keri Z."/>
            <person name="Labutti K."/>
            <person name="Lipzen A."/>
            <person name="Lombard V."/>
            <person name="Magnuson J."/>
            <person name="Maillard F."/>
            <person name="Morin E."/>
            <person name="Murat C."/>
            <person name="Nolan M."/>
            <person name="Ohm R."/>
            <person name="Pangilinan J."/>
            <person name="Pereira M."/>
            <person name="Perotto S."/>
            <person name="Peter M."/>
            <person name="Riley R."/>
            <person name="Sitrit Y."/>
            <person name="Stielow B."/>
            <person name="Szollosi G."/>
            <person name="Zifcakova L."/>
            <person name="Stursova M."/>
            <person name="Spatafora J.W."/>
            <person name="Tedersoo L."/>
            <person name="Vaario L.-M."/>
            <person name="Yamada A."/>
            <person name="Yan M."/>
            <person name="Wang P."/>
            <person name="Xu J."/>
            <person name="Bruns T."/>
            <person name="Baldrian P."/>
            <person name="Vilgalys R."/>
            <person name="Henrissat B."/>
            <person name="Grigoriev I.V."/>
            <person name="Hibbett D."/>
            <person name="Nagy L.G."/>
            <person name="Martin F.M."/>
        </authorList>
    </citation>
    <scope>NUCLEOTIDE SEQUENCE</scope>
    <source>
        <strain evidence="1">P2</strain>
    </source>
</reference>
<gene>
    <name evidence="1" type="ORF">BDM02DRAFT_3182601</name>
</gene>
<proteinExistence type="predicted"/>
<evidence type="ECO:0000313" key="2">
    <source>
        <dbReference type="Proteomes" id="UP000886501"/>
    </source>
</evidence>
<dbReference type="Proteomes" id="UP000886501">
    <property type="component" value="Unassembled WGS sequence"/>
</dbReference>
<keyword evidence="2" id="KW-1185">Reference proteome</keyword>